<sequence>MSTADFSMEREEPIPRVAHQSGWQYALPYLQQFHQAWWGQKDLLNDFVNTNSTPPKHISVPFELCALVDATMTKILLRPEIIRMFIRLREAYEEGGNDVMLSGQPNNSFNTYNPPANIDNLSEEIFWRGQDRKRRGAKIPAMEQLSHSRAWLAGYLEYTTQEKCPENTSKNDPNSDGRTFAIHIGLQGIRDCS</sequence>
<keyword evidence="2" id="KW-1185">Reference proteome</keyword>
<reference evidence="1 2" key="1">
    <citation type="submission" date="2014-04" db="EMBL/GenBank/DDBJ databases">
        <title>Evolutionary Origins and Diversification of the Mycorrhizal Mutualists.</title>
        <authorList>
            <consortium name="DOE Joint Genome Institute"/>
            <consortium name="Mycorrhizal Genomics Consortium"/>
            <person name="Kohler A."/>
            <person name="Kuo A."/>
            <person name="Nagy L.G."/>
            <person name="Floudas D."/>
            <person name="Copeland A."/>
            <person name="Barry K.W."/>
            <person name="Cichocki N."/>
            <person name="Veneault-Fourrey C."/>
            <person name="LaButti K."/>
            <person name="Lindquist E.A."/>
            <person name="Lipzen A."/>
            <person name="Lundell T."/>
            <person name="Morin E."/>
            <person name="Murat C."/>
            <person name="Riley R."/>
            <person name="Ohm R."/>
            <person name="Sun H."/>
            <person name="Tunlid A."/>
            <person name="Henrissat B."/>
            <person name="Grigoriev I.V."/>
            <person name="Hibbett D.S."/>
            <person name="Martin F."/>
        </authorList>
    </citation>
    <scope>NUCLEOTIDE SEQUENCE [LARGE SCALE GENOMIC DNA]</scope>
    <source>
        <strain evidence="1 2">FD-317 M1</strain>
    </source>
</reference>
<dbReference type="EMBL" id="KN834771">
    <property type="protein sequence ID" value="KIK61390.1"/>
    <property type="molecule type" value="Genomic_DNA"/>
</dbReference>
<accession>A0A0D0BCF9</accession>
<proteinExistence type="predicted"/>
<protein>
    <submittedName>
        <fullName evidence="1">Uncharacterized protein</fullName>
    </submittedName>
</protein>
<dbReference type="Proteomes" id="UP000053593">
    <property type="component" value="Unassembled WGS sequence"/>
</dbReference>
<gene>
    <name evidence="1" type="ORF">GYMLUDRAFT_58912</name>
</gene>
<organism evidence="1 2">
    <name type="scientific">Collybiopsis luxurians FD-317 M1</name>
    <dbReference type="NCBI Taxonomy" id="944289"/>
    <lineage>
        <taxon>Eukaryota</taxon>
        <taxon>Fungi</taxon>
        <taxon>Dikarya</taxon>
        <taxon>Basidiomycota</taxon>
        <taxon>Agaricomycotina</taxon>
        <taxon>Agaricomycetes</taxon>
        <taxon>Agaricomycetidae</taxon>
        <taxon>Agaricales</taxon>
        <taxon>Marasmiineae</taxon>
        <taxon>Omphalotaceae</taxon>
        <taxon>Collybiopsis</taxon>
        <taxon>Collybiopsis luxurians</taxon>
    </lineage>
</organism>
<evidence type="ECO:0000313" key="1">
    <source>
        <dbReference type="EMBL" id="KIK61390.1"/>
    </source>
</evidence>
<dbReference type="HOGENOM" id="CLU_1408920_0_0_1"/>
<name>A0A0D0BCF9_9AGAR</name>
<dbReference type="AlphaFoldDB" id="A0A0D0BCF9"/>
<evidence type="ECO:0000313" key="2">
    <source>
        <dbReference type="Proteomes" id="UP000053593"/>
    </source>
</evidence>